<feature type="domain" description="Inosine/uridine-preferring nucleoside hydrolase" evidence="4">
    <location>
        <begin position="7"/>
        <end position="375"/>
    </location>
</feature>
<dbReference type="InterPro" id="IPR023186">
    <property type="entry name" value="IUNH"/>
</dbReference>
<dbReference type="KEGG" id="pfy:PFICI_07877"/>
<dbReference type="InterPro" id="IPR036452">
    <property type="entry name" value="Ribo_hydro-like"/>
</dbReference>
<dbReference type="InParanoid" id="W3X2I2"/>
<dbReference type="OrthoDB" id="5783963at2759"/>
<name>W3X2I2_PESFW</name>
<evidence type="ECO:0000313" key="5">
    <source>
        <dbReference type="EMBL" id="ETS80348.1"/>
    </source>
</evidence>
<dbReference type="PANTHER" id="PTHR12304">
    <property type="entry name" value="INOSINE-URIDINE PREFERRING NUCLEOSIDE HYDROLASE"/>
    <property type="match status" value="1"/>
</dbReference>
<evidence type="ECO:0000256" key="3">
    <source>
        <dbReference type="ARBA" id="ARBA00023295"/>
    </source>
</evidence>
<reference evidence="6" key="1">
    <citation type="journal article" date="2015" name="BMC Genomics">
        <title>Genomic and transcriptomic analysis of the endophytic fungus Pestalotiopsis fici reveals its lifestyle and high potential for synthesis of natural products.</title>
        <authorList>
            <person name="Wang X."/>
            <person name="Zhang X."/>
            <person name="Liu L."/>
            <person name="Xiang M."/>
            <person name="Wang W."/>
            <person name="Sun X."/>
            <person name="Che Y."/>
            <person name="Guo L."/>
            <person name="Liu G."/>
            <person name="Guo L."/>
            <person name="Wang C."/>
            <person name="Yin W.B."/>
            <person name="Stadler M."/>
            <person name="Zhang X."/>
            <person name="Liu X."/>
        </authorList>
    </citation>
    <scope>NUCLEOTIDE SEQUENCE [LARGE SCALE GENOMIC DNA]</scope>
    <source>
        <strain evidence="6">W106-1 / CGMCC3.15140</strain>
    </source>
</reference>
<evidence type="ECO:0000256" key="1">
    <source>
        <dbReference type="ARBA" id="ARBA00009176"/>
    </source>
</evidence>
<keyword evidence="6" id="KW-1185">Reference proteome</keyword>
<keyword evidence="2" id="KW-0378">Hydrolase</keyword>
<dbReference type="Pfam" id="PF01156">
    <property type="entry name" value="IU_nuc_hydro"/>
    <property type="match status" value="1"/>
</dbReference>
<organism evidence="5 6">
    <name type="scientific">Pestalotiopsis fici (strain W106-1 / CGMCC3.15140)</name>
    <dbReference type="NCBI Taxonomy" id="1229662"/>
    <lineage>
        <taxon>Eukaryota</taxon>
        <taxon>Fungi</taxon>
        <taxon>Dikarya</taxon>
        <taxon>Ascomycota</taxon>
        <taxon>Pezizomycotina</taxon>
        <taxon>Sordariomycetes</taxon>
        <taxon>Xylariomycetidae</taxon>
        <taxon>Amphisphaeriales</taxon>
        <taxon>Sporocadaceae</taxon>
        <taxon>Pestalotiopsis</taxon>
    </lineage>
</organism>
<keyword evidence="3" id="KW-0326">Glycosidase</keyword>
<dbReference type="HOGENOM" id="CLU_036838_9_0_1"/>
<dbReference type="AlphaFoldDB" id="W3X2I2"/>
<dbReference type="EMBL" id="KI912113">
    <property type="protein sequence ID" value="ETS80348.1"/>
    <property type="molecule type" value="Genomic_DNA"/>
</dbReference>
<accession>W3X2I2</accession>
<dbReference type="GO" id="GO:0005829">
    <property type="term" value="C:cytosol"/>
    <property type="evidence" value="ECO:0007669"/>
    <property type="project" value="TreeGrafter"/>
</dbReference>
<dbReference type="Gene3D" id="3.90.245.10">
    <property type="entry name" value="Ribonucleoside hydrolase-like"/>
    <property type="match status" value="1"/>
</dbReference>
<comment type="similarity">
    <text evidence="1">Belongs to the IUNH family.</text>
</comment>
<dbReference type="STRING" id="1229662.W3X2I2"/>
<dbReference type="InterPro" id="IPR001910">
    <property type="entry name" value="Inosine/uridine_hydrolase_dom"/>
</dbReference>
<protein>
    <recommendedName>
        <fullName evidence="4">Inosine/uridine-preferring nucleoside hydrolase domain-containing protein</fullName>
    </recommendedName>
</protein>
<dbReference type="PANTHER" id="PTHR12304:SF56">
    <property type="entry name" value="HYDROLASE, PUTATIVE (AFU_ORTHOLOGUE AFUA_1G11790)-RELATED"/>
    <property type="match status" value="1"/>
</dbReference>
<evidence type="ECO:0000313" key="6">
    <source>
        <dbReference type="Proteomes" id="UP000030651"/>
    </source>
</evidence>
<dbReference type="GeneID" id="19272890"/>
<sequence>MAPKTRVIIDTDVGECGDDIIAILVALAAPAEDVEILLLSVVWGNVNVDKGLRNIITVFYIAQLEMQWREAQGIPVGFQSLCAYKPIVAVGSPNALGEKTVLKTDGFHGPDGVGNFHTSHAHMSPPGPWRSLFQQGVPVPENSPSWYKYFTPSHLPAHKEILRVLKSEPAGTVTVCSIGPMTNIALAAAEDPEVFLRTKELLVMGGAVDVPGNITPLAEANTWNDALACARVFALTSADPASTMPLQTTPEIPVAPYPEKLSSKLLLKLFPLDITLGHYVDYTRFAKAIKPQIEAGSPLAVFVDTILGGIFRKVCSQYGGNASPKLALHDGLTIWYALSPRDPSWEWAALDIRVETTGQWTHGMHVTDRRGKVRADGVNETEIAGDHLGWLSSTRGNRINVVARDPLPEAYHYLILEQLFAGQEASI</sequence>
<dbReference type="eggNOG" id="KOG2938">
    <property type="taxonomic scope" value="Eukaryota"/>
</dbReference>
<dbReference type="GO" id="GO:0006152">
    <property type="term" value="P:purine nucleoside catabolic process"/>
    <property type="evidence" value="ECO:0007669"/>
    <property type="project" value="TreeGrafter"/>
</dbReference>
<evidence type="ECO:0000259" key="4">
    <source>
        <dbReference type="Pfam" id="PF01156"/>
    </source>
</evidence>
<dbReference type="Proteomes" id="UP000030651">
    <property type="component" value="Unassembled WGS sequence"/>
</dbReference>
<dbReference type="GO" id="GO:0008477">
    <property type="term" value="F:purine nucleosidase activity"/>
    <property type="evidence" value="ECO:0007669"/>
    <property type="project" value="TreeGrafter"/>
</dbReference>
<dbReference type="SUPFAM" id="SSF53590">
    <property type="entry name" value="Nucleoside hydrolase"/>
    <property type="match status" value="1"/>
</dbReference>
<dbReference type="RefSeq" id="XP_007834649.1">
    <property type="nucleotide sequence ID" value="XM_007836458.1"/>
</dbReference>
<proteinExistence type="inferred from homology"/>
<gene>
    <name evidence="5" type="ORF">PFICI_07877</name>
</gene>
<dbReference type="OMA" id="WFAKMFL"/>
<evidence type="ECO:0000256" key="2">
    <source>
        <dbReference type="ARBA" id="ARBA00022801"/>
    </source>
</evidence>